<name>A0A6J5NJY2_9CAUD</name>
<gene>
    <name evidence="1" type="ORF">UFOVP688_6</name>
</gene>
<organism evidence="1">
    <name type="scientific">uncultured Caudovirales phage</name>
    <dbReference type="NCBI Taxonomy" id="2100421"/>
    <lineage>
        <taxon>Viruses</taxon>
        <taxon>Duplodnaviria</taxon>
        <taxon>Heunggongvirae</taxon>
        <taxon>Uroviricota</taxon>
        <taxon>Caudoviricetes</taxon>
        <taxon>Peduoviridae</taxon>
        <taxon>Maltschvirus</taxon>
        <taxon>Maltschvirus maltsch</taxon>
    </lineage>
</organism>
<sequence>MSVQVGIKGIVGVNEMIRELKKIEPELYRQLRKDLIADVKPLYSIIKSRIPVEAPLSGMNNNGRLGWGKPVIVRARIDMRRRRGFTSLLLVRTQNAAVEMVDMAGSASQGKTPQGKIMISRLPGTHSRYVWPAVNRHLPKIIESANQTLERYSKIKNRTLEYIAKG</sequence>
<reference evidence="1" key="1">
    <citation type="submission" date="2020-04" db="EMBL/GenBank/DDBJ databases">
        <authorList>
            <person name="Chiriac C."/>
            <person name="Salcher M."/>
            <person name="Ghai R."/>
            <person name="Kavagutti S V."/>
        </authorList>
    </citation>
    <scope>NUCLEOTIDE SEQUENCE</scope>
</reference>
<accession>A0A6J5NJY2</accession>
<evidence type="ECO:0000313" key="1">
    <source>
        <dbReference type="EMBL" id="CAB4157178.1"/>
    </source>
</evidence>
<protein>
    <submittedName>
        <fullName evidence="1">Uncharacterized protein</fullName>
    </submittedName>
</protein>
<proteinExistence type="predicted"/>
<dbReference type="EMBL" id="LR796659">
    <property type="protein sequence ID" value="CAB4157178.1"/>
    <property type="molecule type" value="Genomic_DNA"/>
</dbReference>